<dbReference type="GO" id="GO:0016787">
    <property type="term" value="F:hydrolase activity"/>
    <property type="evidence" value="ECO:0007669"/>
    <property type="project" value="UniProtKB-KW"/>
</dbReference>
<accession>A0ABU5IB89</accession>
<dbReference type="Gene3D" id="3.60.110.10">
    <property type="entry name" value="Carbon-nitrogen hydrolase"/>
    <property type="match status" value="1"/>
</dbReference>
<evidence type="ECO:0000313" key="4">
    <source>
        <dbReference type="Proteomes" id="UP001293718"/>
    </source>
</evidence>
<gene>
    <name evidence="3" type="ORF">SM757_07235</name>
</gene>
<proteinExistence type="predicted"/>
<dbReference type="Pfam" id="PF00795">
    <property type="entry name" value="CN_hydrolase"/>
    <property type="match status" value="1"/>
</dbReference>
<dbReference type="PROSITE" id="PS50263">
    <property type="entry name" value="CN_HYDROLASE"/>
    <property type="match status" value="1"/>
</dbReference>
<evidence type="ECO:0000259" key="2">
    <source>
        <dbReference type="PROSITE" id="PS50263"/>
    </source>
</evidence>
<comment type="caution">
    <text evidence="3">The sequence shown here is derived from an EMBL/GenBank/DDBJ whole genome shotgun (WGS) entry which is preliminary data.</text>
</comment>
<dbReference type="CDD" id="cd07572">
    <property type="entry name" value="nit"/>
    <property type="match status" value="1"/>
</dbReference>
<dbReference type="InterPro" id="IPR036526">
    <property type="entry name" value="C-N_Hydrolase_sf"/>
</dbReference>
<keyword evidence="4" id="KW-1185">Reference proteome</keyword>
<dbReference type="Proteomes" id="UP001293718">
    <property type="component" value="Unassembled WGS sequence"/>
</dbReference>
<organism evidence="3 4">
    <name type="scientific">Azohydromonas lata</name>
    <dbReference type="NCBI Taxonomy" id="45677"/>
    <lineage>
        <taxon>Bacteria</taxon>
        <taxon>Pseudomonadati</taxon>
        <taxon>Pseudomonadota</taxon>
        <taxon>Betaproteobacteria</taxon>
        <taxon>Burkholderiales</taxon>
        <taxon>Sphaerotilaceae</taxon>
        <taxon>Azohydromonas</taxon>
    </lineage>
</organism>
<reference evidence="3 4" key="1">
    <citation type="submission" date="2023-11" db="EMBL/GenBank/DDBJ databases">
        <title>Draft genome of Azohydromonas lata strain H1 (DSM1123), a polyhydroxyalkanoate producer.</title>
        <authorList>
            <person name="Traversa D."/>
            <person name="D'Addabbo P."/>
            <person name="Pazzani C."/>
            <person name="Manzari C."/>
            <person name="Chiara M."/>
            <person name="Scrascia M."/>
        </authorList>
    </citation>
    <scope>NUCLEOTIDE SEQUENCE [LARGE SCALE GENOMIC DNA]</scope>
    <source>
        <strain evidence="3 4">H1</strain>
    </source>
</reference>
<feature type="domain" description="CN hydrolase" evidence="2">
    <location>
        <begin position="1"/>
        <end position="252"/>
    </location>
</feature>
<protein>
    <submittedName>
        <fullName evidence="3">Carbon-nitrogen hydrolase family protein</fullName>
    </submittedName>
</protein>
<dbReference type="InterPro" id="IPR045254">
    <property type="entry name" value="Nit1/2_C-N_Hydrolase"/>
</dbReference>
<dbReference type="EMBL" id="JAXOJX010000008">
    <property type="protein sequence ID" value="MDZ5456364.1"/>
    <property type="molecule type" value="Genomic_DNA"/>
</dbReference>
<evidence type="ECO:0000313" key="3">
    <source>
        <dbReference type="EMBL" id="MDZ5456364.1"/>
    </source>
</evidence>
<dbReference type="InterPro" id="IPR003010">
    <property type="entry name" value="C-N_Hydrolase"/>
</dbReference>
<keyword evidence="1 3" id="KW-0378">Hydrolase</keyword>
<sequence length="270" mass="29529">MKLAALQMVSTPDVDRNLKAADRLIADAAAQGATLASLPEYFCLMGENDRDKLRIAENDGSGPIQEFLSSQAKSRGLWLIGGTLPIRALDGARVRNACCVYGPNGERAARYDKLHLFAFDNGREHYDEAVALEPGDSPVAVQAGDLRVGLSVCYDLRFPELYRAMSFESGQKPCDVISVPAAFTYTTGKAHWELLLRTRAVENQCYVVAAAQGGKHENGRRTWGHSMVIDPWGEVLAVVEEGEGIAIAEFSPERMGEVRVQLPALGHRRI</sequence>
<evidence type="ECO:0000256" key="1">
    <source>
        <dbReference type="ARBA" id="ARBA00022801"/>
    </source>
</evidence>
<name>A0ABU5IB89_9BURK</name>
<dbReference type="RefSeq" id="WP_322464946.1">
    <property type="nucleotide sequence ID" value="NZ_JAXOJX010000008.1"/>
</dbReference>
<dbReference type="SUPFAM" id="SSF56317">
    <property type="entry name" value="Carbon-nitrogen hydrolase"/>
    <property type="match status" value="1"/>
</dbReference>
<dbReference type="PANTHER" id="PTHR23088">
    <property type="entry name" value="NITRILASE-RELATED"/>
    <property type="match status" value="1"/>
</dbReference>
<dbReference type="PANTHER" id="PTHR23088:SF27">
    <property type="entry name" value="DEAMINATED GLUTATHIONE AMIDASE"/>
    <property type="match status" value="1"/>
</dbReference>